<dbReference type="EMBL" id="JAPDDR010000004">
    <property type="protein sequence ID" value="MCW1913551.1"/>
    <property type="molecule type" value="Genomic_DNA"/>
</dbReference>
<accession>A0ABT3G130</accession>
<proteinExistence type="predicted"/>
<dbReference type="PANTHER" id="PTHR12558:SF13">
    <property type="entry name" value="CELL DIVISION CYCLE PROTEIN 27 HOMOLOG"/>
    <property type="match status" value="1"/>
</dbReference>
<dbReference type="Proteomes" id="UP001165653">
    <property type="component" value="Unassembled WGS sequence"/>
</dbReference>
<evidence type="ECO:0000313" key="3">
    <source>
        <dbReference type="EMBL" id="MCW1913551.1"/>
    </source>
</evidence>
<evidence type="ECO:0000313" key="4">
    <source>
        <dbReference type="Proteomes" id="UP001165653"/>
    </source>
</evidence>
<name>A0ABT3G130_9BACT</name>
<comment type="caution">
    <text evidence="3">The sequence shown here is derived from an EMBL/GenBank/DDBJ whole genome shotgun (WGS) entry which is preliminary data.</text>
</comment>
<keyword evidence="1" id="KW-0802">TPR repeat</keyword>
<reference evidence="3" key="1">
    <citation type="submission" date="2022-10" db="EMBL/GenBank/DDBJ databases">
        <title>Luteolibacter sp. GHJ8, whole genome shotgun sequencing project.</title>
        <authorList>
            <person name="Zhao G."/>
            <person name="Shen L."/>
        </authorList>
    </citation>
    <scope>NUCLEOTIDE SEQUENCE</scope>
    <source>
        <strain evidence="3">GHJ8</strain>
    </source>
</reference>
<dbReference type="InterPro" id="IPR011990">
    <property type="entry name" value="TPR-like_helical_dom_sf"/>
</dbReference>
<dbReference type="Gene3D" id="1.25.40.10">
    <property type="entry name" value="Tetratricopeptide repeat domain"/>
    <property type="match status" value="1"/>
</dbReference>
<dbReference type="SUPFAM" id="SSF48452">
    <property type="entry name" value="TPR-like"/>
    <property type="match status" value="1"/>
</dbReference>
<dbReference type="PANTHER" id="PTHR12558">
    <property type="entry name" value="CELL DIVISION CYCLE 16,23,27"/>
    <property type="match status" value="1"/>
</dbReference>
<dbReference type="Pfam" id="PF13432">
    <property type="entry name" value="TPR_16"/>
    <property type="match status" value="1"/>
</dbReference>
<feature type="repeat" description="TPR" evidence="1">
    <location>
        <begin position="95"/>
        <end position="128"/>
    </location>
</feature>
<sequence length="222" mass="24869">MSRVLLLMVAALLLAGCKKPLVAASDDEKRLEQINARFHGGDLAGAEEDLLKYTVEYPKSGGAWGLMGWVHLKKDDYENAGKYFDKALEVDPNWENAHVGKGAMYRELGDTERARKSYLQAIRMKPDAAEAYSSLLVIELMEGNYEKAVEHGEKGWSYRKDLGTIAANLSVAYHYTGDMKKRREFYDEAKKLGYANLTVLEEVFRGERTIGPGTRATAPEEP</sequence>
<dbReference type="PROSITE" id="PS51257">
    <property type="entry name" value="PROKAR_LIPOPROTEIN"/>
    <property type="match status" value="1"/>
</dbReference>
<feature type="repeat" description="TPR" evidence="1">
    <location>
        <begin position="61"/>
        <end position="94"/>
    </location>
</feature>
<protein>
    <submittedName>
        <fullName evidence="3">Tetratricopeptide repeat protein</fullName>
    </submittedName>
</protein>
<evidence type="ECO:0000256" key="1">
    <source>
        <dbReference type="PROSITE-ProRule" id="PRU00339"/>
    </source>
</evidence>
<keyword evidence="4" id="KW-1185">Reference proteome</keyword>
<dbReference type="Pfam" id="PF00515">
    <property type="entry name" value="TPR_1"/>
    <property type="match status" value="1"/>
</dbReference>
<evidence type="ECO:0000256" key="2">
    <source>
        <dbReference type="SAM" id="SignalP"/>
    </source>
</evidence>
<keyword evidence="2" id="KW-0732">Signal</keyword>
<organism evidence="3 4">
    <name type="scientific">Luteolibacter rhizosphaerae</name>
    <dbReference type="NCBI Taxonomy" id="2989719"/>
    <lineage>
        <taxon>Bacteria</taxon>
        <taxon>Pseudomonadati</taxon>
        <taxon>Verrucomicrobiota</taxon>
        <taxon>Verrucomicrobiia</taxon>
        <taxon>Verrucomicrobiales</taxon>
        <taxon>Verrucomicrobiaceae</taxon>
        <taxon>Luteolibacter</taxon>
    </lineage>
</organism>
<gene>
    <name evidence="3" type="ORF">OJ996_08195</name>
</gene>
<feature type="signal peptide" evidence="2">
    <location>
        <begin position="1"/>
        <end position="23"/>
    </location>
</feature>
<dbReference type="SMART" id="SM00028">
    <property type="entry name" value="TPR"/>
    <property type="match status" value="3"/>
</dbReference>
<dbReference type="InterPro" id="IPR019734">
    <property type="entry name" value="TPR_rpt"/>
</dbReference>
<dbReference type="PROSITE" id="PS50005">
    <property type="entry name" value="TPR"/>
    <property type="match status" value="2"/>
</dbReference>
<feature type="chain" id="PRO_5046547076" evidence="2">
    <location>
        <begin position="24"/>
        <end position="222"/>
    </location>
</feature>